<reference evidence="1 2" key="1">
    <citation type="journal article" date="2019" name="Sci. Rep.">
        <title>Orb-weaving spider Araneus ventricosus genome elucidates the spidroin gene catalogue.</title>
        <authorList>
            <person name="Kono N."/>
            <person name="Nakamura H."/>
            <person name="Ohtoshi R."/>
            <person name="Moran D.A.P."/>
            <person name="Shinohara A."/>
            <person name="Yoshida Y."/>
            <person name="Fujiwara M."/>
            <person name="Mori M."/>
            <person name="Tomita M."/>
            <person name="Arakawa K."/>
        </authorList>
    </citation>
    <scope>NUCLEOTIDE SEQUENCE [LARGE SCALE GENOMIC DNA]</scope>
</reference>
<proteinExistence type="predicted"/>
<name>A0A4Y2JJH5_ARAVE</name>
<gene>
    <name evidence="1" type="ORF">AVEN_28385_1</name>
</gene>
<evidence type="ECO:0000313" key="1">
    <source>
        <dbReference type="EMBL" id="GBM90055.1"/>
    </source>
</evidence>
<accession>A0A4Y2JJH5</accession>
<evidence type="ECO:0000313" key="2">
    <source>
        <dbReference type="Proteomes" id="UP000499080"/>
    </source>
</evidence>
<keyword evidence="2" id="KW-1185">Reference proteome</keyword>
<dbReference type="Proteomes" id="UP000499080">
    <property type="component" value="Unassembled WGS sequence"/>
</dbReference>
<organism evidence="1 2">
    <name type="scientific">Araneus ventricosus</name>
    <name type="common">Orbweaver spider</name>
    <name type="synonym">Epeira ventricosa</name>
    <dbReference type="NCBI Taxonomy" id="182803"/>
    <lineage>
        <taxon>Eukaryota</taxon>
        <taxon>Metazoa</taxon>
        <taxon>Ecdysozoa</taxon>
        <taxon>Arthropoda</taxon>
        <taxon>Chelicerata</taxon>
        <taxon>Arachnida</taxon>
        <taxon>Araneae</taxon>
        <taxon>Araneomorphae</taxon>
        <taxon>Entelegynae</taxon>
        <taxon>Araneoidea</taxon>
        <taxon>Araneidae</taxon>
        <taxon>Araneus</taxon>
    </lineage>
</organism>
<comment type="caution">
    <text evidence="1">The sequence shown here is derived from an EMBL/GenBank/DDBJ whole genome shotgun (WGS) entry which is preliminary data.</text>
</comment>
<sequence>MQWNSENDHSAKKMDSCKADHSPMVHFGIFGTREGKTNRQGRKPMKFGANDWKWWNSNELKIQNLYPPIPIWDLDARVAVKQRICLHWDPRRG</sequence>
<dbReference type="EMBL" id="BGPR01003593">
    <property type="protein sequence ID" value="GBM90055.1"/>
    <property type="molecule type" value="Genomic_DNA"/>
</dbReference>
<dbReference type="AlphaFoldDB" id="A0A4Y2JJH5"/>
<protein>
    <submittedName>
        <fullName evidence="1">Uncharacterized protein</fullName>
    </submittedName>
</protein>